<dbReference type="EMBL" id="JABWDY010042871">
    <property type="protein sequence ID" value="KAF5176338.1"/>
    <property type="molecule type" value="Genomic_DNA"/>
</dbReference>
<keyword evidence="5" id="KW-1015">Disulfide bond</keyword>
<comment type="subcellular location">
    <subcellularLocation>
        <location evidence="1">Secreted</location>
    </subcellularLocation>
</comment>
<dbReference type="PROSITE" id="PS00271">
    <property type="entry name" value="THIONIN"/>
    <property type="match status" value="1"/>
</dbReference>
<gene>
    <name evidence="7" type="ORF">FRX31_034075</name>
</gene>
<sequence length="131" mass="14129">MEGKGVRVVIMGLLILGLVVAQIEAKSCCRNTTGRNCYNVCRLPGTPRPICEAGCDCINISGNRCPSTHPRSSMLENSDDEVIEQVTTDLEASRPVICQGLINQNCFNMCRAAPIICAQRCGCVIAGLDRN</sequence>
<dbReference type="GO" id="GO:0050832">
    <property type="term" value="P:defense response to fungus"/>
    <property type="evidence" value="ECO:0007669"/>
    <property type="project" value="UniProtKB-ARBA"/>
</dbReference>
<dbReference type="GO" id="GO:0090729">
    <property type="term" value="F:toxin activity"/>
    <property type="evidence" value="ECO:0007669"/>
    <property type="project" value="UniProtKB-KW"/>
</dbReference>
<dbReference type="Pfam" id="PF00321">
    <property type="entry name" value="Thionin"/>
    <property type="match status" value="1"/>
</dbReference>
<protein>
    <submittedName>
        <fullName evidence="7">Leaf-specific thionin</fullName>
    </submittedName>
</protein>
<evidence type="ECO:0000256" key="2">
    <source>
        <dbReference type="ARBA" id="ARBA00022525"/>
    </source>
</evidence>
<evidence type="ECO:0000256" key="4">
    <source>
        <dbReference type="ARBA" id="ARBA00022821"/>
    </source>
</evidence>
<evidence type="ECO:0000313" key="8">
    <source>
        <dbReference type="Proteomes" id="UP000554482"/>
    </source>
</evidence>
<dbReference type="OrthoDB" id="653285at2759"/>
<evidence type="ECO:0000256" key="5">
    <source>
        <dbReference type="ARBA" id="ARBA00023157"/>
    </source>
</evidence>
<keyword evidence="3" id="KW-0800">Toxin</keyword>
<name>A0A7J6UV32_THATH</name>
<dbReference type="FunFam" id="3.30.1350.10:FF:000001">
    <property type="entry name" value="Hellethionin-D"/>
    <property type="match status" value="1"/>
</dbReference>
<reference evidence="7 8" key="1">
    <citation type="submission" date="2020-06" db="EMBL/GenBank/DDBJ databases">
        <title>Transcriptomic and genomic resources for Thalictrum thalictroides and T. hernandezii: Facilitating candidate gene discovery in an emerging model plant lineage.</title>
        <authorList>
            <person name="Arias T."/>
            <person name="Riano-Pachon D.M."/>
            <person name="Di Stilio V.S."/>
        </authorList>
    </citation>
    <scope>NUCLEOTIDE SEQUENCE [LARGE SCALE GENOMIC DNA]</scope>
    <source>
        <strain evidence="8">cv. WT478/WT964</strain>
        <tissue evidence="7">Leaves</tissue>
    </source>
</reference>
<comment type="caution">
    <text evidence="7">The sequence shown here is derived from an EMBL/GenBank/DDBJ whole genome shotgun (WGS) entry which is preliminary data.</text>
</comment>
<dbReference type="Gene3D" id="3.30.1350.10">
    <property type="entry name" value="Thionin-like"/>
    <property type="match status" value="1"/>
</dbReference>
<dbReference type="PANTHER" id="PTHR33920:SF2">
    <property type="entry name" value="THIONIN-2.1-RELATED"/>
    <property type="match status" value="1"/>
</dbReference>
<dbReference type="Proteomes" id="UP000554482">
    <property type="component" value="Unassembled WGS sequence"/>
</dbReference>
<keyword evidence="6" id="KW-0732">Signal</keyword>
<organism evidence="7 8">
    <name type="scientific">Thalictrum thalictroides</name>
    <name type="common">Rue-anemone</name>
    <name type="synonym">Anemone thalictroides</name>
    <dbReference type="NCBI Taxonomy" id="46969"/>
    <lineage>
        <taxon>Eukaryota</taxon>
        <taxon>Viridiplantae</taxon>
        <taxon>Streptophyta</taxon>
        <taxon>Embryophyta</taxon>
        <taxon>Tracheophyta</taxon>
        <taxon>Spermatophyta</taxon>
        <taxon>Magnoliopsida</taxon>
        <taxon>Ranunculales</taxon>
        <taxon>Ranunculaceae</taxon>
        <taxon>Thalictroideae</taxon>
        <taxon>Thalictrum</taxon>
    </lineage>
</organism>
<feature type="signal peptide" evidence="6">
    <location>
        <begin position="1"/>
        <end position="25"/>
    </location>
</feature>
<proteinExistence type="predicted"/>
<evidence type="ECO:0000256" key="6">
    <source>
        <dbReference type="SAM" id="SignalP"/>
    </source>
</evidence>
<accession>A0A7J6UV32</accession>
<evidence type="ECO:0000313" key="7">
    <source>
        <dbReference type="EMBL" id="KAF5176338.1"/>
    </source>
</evidence>
<dbReference type="PANTHER" id="PTHR33920">
    <property type="entry name" value="THIONIN-2.1-RELATED"/>
    <property type="match status" value="1"/>
</dbReference>
<dbReference type="GO" id="GO:0001897">
    <property type="term" value="P:symbiont-mediated cytolysis of host cell"/>
    <property type="evidence" value="ECO:0007669"/>
    <property type="project" value="UniProtKB-ARBA"/>
</dbReference>
<dbReference type="SUPFAM" id="SSF57429">
    <property type="entry name" value="Crambin-like"/>
    <property type="match status" value="1"/>
</dbReference>
<dbReference type="AlphaFoldDB" id="A0A7J6UV32"/>
<dbReference type="InterPro" id="IPR001010">
    <property type="entry name" value="Thionin"/>
</dbReference>
<dbReference type="InterPro" id="IPR036391">
    <property type="entry name" value="Thionin-like_sf"/>
</dbReference>
<feature type="chain" id="PRO_5029544019" evidence="6">
    <location>
        <begin position="26"/>
        <end position="131"/>
    </location>
</feature>
<dbReference type="GO" id="GO:0005576">
    <property type="term" value="C:extracellular region"/>
    <property type="evidence" value="ECO:0007669"/>
    <property type="project" value="UniProtKB-SubCell"/>
</dbReference>
<keyword evidence="4" id="KW-0611">Plant defense</keyword>
<keyword evidence="8" id="KW-1185">Reference proteome</keyword>
<keyword evidence="2" id="KW-0964">Secreted</keyword>
<evidence type="ECO:0000256" key="1">
    <source>
        <dbReference type="ARBA" id="ARBA00004613"/>
    </source>
</evidence>
<dbReference type="PRINTS" id="PR00287">
    <property type="entry name" value="THIONIN"/>
</dbReference>
<dbReference type="GO" id="GO:0050830">
    <property type="term" value="P:defense response to Gram-positive bacterium"/>
    <property type="evidence" value="ECO:0007669"/>
    <property type="project" value="UniProtKB-ARBA"/>
</dbReference>
<evidence type="ECO:0000256" key="3">
    <source>
        <dbReference type="ARBA" id="ARBA00022656"/>
    </source>
</evidence>